<keyword evidence="3" id="KW-1185">Reference proteome</keyword>
<dbReference type="AlphaFoldDB" id="A0A318JXD5"/>
<reference evidence="2 3" key="1">
    <citation type="submission" date="2018-05" db="EMBL/GenBank/DDBJ databases">
        <title>Genomic Encyclopedia of Type Strains, Phase IV (KMG-IV): sequencing the most valuable type-strain genomes for metagenomic binning, comparative biology and taxonomic classification.</title>
        <authorList>
            <person name="Goeker M."/>
        </authorList>
    </citation>
    <scope>NUCLEOTIDE SEQUENCE [LARGE SCALE GENOMIC DNA]</scope>
    <source>
        <strain evidence="2 3">DSM 44704</strain>
    </source>
</reference>
<dbReference type="InterPro" id="IPR012334">
    <property type="entry name" value="Pectin_lyas_fold"/>
</dbReference>
<sequence>MSQEAAAMSNEAVGRRGVLAAALGAVGAVPVLAACDSGTDTPKTPALEFRSPHVTDAPSARNVRDFGAVGDGVADDTAAIAAAAAVPGGVPLVMYLPAGHYNVTSWPELSDYATVLGDGADVSVVNCMTDTTLIALRKRSRVRFARLGFYLAGPKATAVLLSECFRCSFDSVVIRGNHITENFPRYRDQRGIVLENNTGGTAILNCDINNFGYGIVTSCIQNYVTSSKLTSNYVGVLGTGNDHNAGLALTNVEFVSDSDPHTTDKHIVIDGAANDWWLTNVWFEGADIALSIGRPGQGGPAQFGMINCKVAARSVGLDLIYCRQPYLANVQFDKDLEKPPIELRIDPAGCPEGTAVNLISTAAEDLYPSTFPPRWHVLGRTSIHAPSFTGTMVAKAGRGDSDVFQTQAPDGALRSAILASGAWLSEQAEGGIVLKDASGGYWRLSVSAEGALKTMSLGKTRPRE</sequence>
<evidence type="ECO:0000259" key="1">
    <source>
        <dbReference type="Pfam" id="PF12708"/>
    </source>
</evidence>
<dbReference type="InterPro" id="IPR011050">
    <property type="entry name" value="Pectin_lyase_fold/virulence"/>
</dbReference>
<dbReference type="SUPFAM" id="SSF51126">
    <property type="entry name" value="Pectin lyase-like"/>
    <property type="match status" value="1"/>
</dbReference>
<gene>
    <name evidence="2" type="ORF">DFR70_11442</name>
</gene>
<proteinExistence type="predicted"/>
<evidence type="ECO:0000313" key="2">
    <source>
        <dbReference type="EMBL" id="PXX58360.1"/>
    </source>
</evidence>
<protein>
    <submittedName>
        <fullName evidence="2">Pectate lyase-like protein</fullName>
    </submittedName>
</protein>
<dbReference type="Pfam" id="PF12708">
    <property type="entry name" value="Pect-lyase_RHGA_epim"/>
    <property type="match status" value="1"/>
</dbReference>
<dbReference type="Gene3D" id="2.160.20.10">
    <property type="entry name" value="Single-stranded right-handed beta-helix, Pectin lyase-like"/>
    <property type="match status" value="1"/>
</dbReference>
<dbReference type="GO" id="GO:0016829">
    <property type="term" value="F:lyase activity"/>
    <property type="evidence" value="ECO:0007669"/>
    <property type="project" value="UniProtKB-KW"/>
</dbReference>
<name>A0A318JXD5_9NOCA</name>
<dbReference type="Proteomes" id="UP000247569">
    <property type="component" value="Unassembled WGS sequence"/>
</dbReference>
<feature type="domain" description="Rhamnogalacturonase A/B/Epimerase-like pectate lyase" evidence="1">
    <location>
        <begin position="61"/>
        <end position="210"/>
    </location>
</feature>
<evidence type="ECO:0000313" key="3">
    <source>
        <dbReference type="Proteomes" id="UP000247569"/>
    </source>
</evidence>
<keyword evidence="2" id="KW-0456">Lyase</keyword>
<comment type="caution">
    <text evidence="2">The sequence shown here is derived from an EMBL/GenBank/DDBJ whole genome shotgun (WGS) entry which is preliminary data.</text>
</comment>
<dbReference type="InterPro" id="IPR024535">
    <property type="entry name" value="RHGA/B-epi-like_pectate_lyase"/>
</dbReference>
<dbReference type="EMBL" id="QJKF01000014">
    <property type="protein sequence ID" value="PXX58360.1"/>
    <property type="molecule type" value="Genomic_DNA"/>
</dbReference>
<organism evidence="2 3">
    <name type="scientific">Nocardia tenerifensis</name>
    <dbReference type="NCBI Taxonomy" id="228006"/>
    <lineage>
        <taxon>Bacteria</taxon>
        <taxon>Bacillati</taxon>
        <taxon>Actinomycetota</taxon>
        <taxon>Actinomycetes</taxon>
        <taxon>Mycobacteriales</taxon>
        <taxon>Nocardiaceae</taxon>
        <taxon>Nocardia</taxon>
    </lineage>
</organism>
<accession>A0A318JXD5</accession>